<evidence type="ECO:0000256" key="1">
    <source>
        <dbReference type="SAM" id="MobiDB-lite"/>
    </source>
</evidence>
<proteinExistence type="predicted"/>
<evidence type="ECO:0000313" key="3">
    <source>
        <dbReference type="Proteomes" id="UP000827092"/>
    </source>
</evidence>
<gene>
    <name evidence="2" type="ORF">JTE90_003845</name>
</gene>
<reference evidence="2 3" key="1">
    <citation type="journal article" date="2022" name="Nat. Ecol. Evol.">
        <title>A masculinizing supergene underlies an exaggerated male reproductive morph in a spider.</title>
        <authorList>
            <person name="Hendrickx F."/>
            <person name="De Corte Z."/>
            <person name="Sonet G."/>
            <person name="Van Belleghem S.M."/>
            <person name="Kostlbacher S."/>
            <person name="Vangestel C."/>
        </authorList>
    </citation>
    <scope>NUCLEOTIDE SEQUENCE [LARGE SCALE GENOMIC DNA]</scope>
    <source>
        <strain evidence="2">W744_W776</strain>
    </source>
</reference>
<comment type="caution">
    <text evidence="2">The sequence shown here is derived from an EMBL/GenBank/DDBJ whole genome shotgun (WGS) entry which is preliminary data.</text>
</comment>
<evidence type="ECO:0000313" key="2">
    <source>
        <dbReference type="EMBL" id="KAG8170448.1"/>
    </source>
</evidence>
<protein>
    <submittedName>
        <fullName evidence="2">Uncharacterized protein</fullName>
    </submittedName>
</protein>
<accession>A0AAV6TFP6</accession>
<dbReference type="Proteomes" id="UP000827092">
    <property type="component" value="Unassembled WGS sequence"/>
</dbReference>
<dbReference type="EMBL" id="JAFNEN010005437">
    <property type="protein sequence ID" value="KAG8170448.1"/>
    <property type="molecule type" value="Genomic_DNA"/>
</dbReference>
<name>A0AAV6TFP6_9ARAC</name>
<organism evidence="2 3">
    <name type="scientific">Oedothorax gibbosus</name>
    <dbReference type="NCBI Taxonomy" id="931172"/>
    <lineage>
        <taxon>Eukaryota</taxon>
        <taxon>Metazoa</taxon>
        <taxon>Ecdysozoa</taxon>
        <taxon>Arthropoda</taxon>
        <taxon>Chelicerata</taxon>
        <taxon>Arachnida</taxon>
        <taxon>Araneae</taxon>
        <taxon>Araneomorphae</taxon>
        <taxon>Entelegynae</taxon>
        <taxon>Araneoidea</taxon>
        <taxon>Linyphiidae</taxon>
        <taxon>Erigoninae</taxon>
        <taxon>Oedothorax</taxon>
    </lineage>
</organism>
<feature type="region of interest" description="Disordered" evidence="1">
    <location>
        <begin position="34"/>
        <end position="70"/>
    </location>
</feature>
<sequence>MFKLTVTWNPSQLQPQGSHLSIATTTKICTAAVQAGSRPAPSNARQPRPSYSLRPRKPPRGSLPRSARYRPNAGASSIFRASCFGRCAWLHTLSEFRLPWPSFSDCLEQPTPFMEVS</sequence>
<dbReference type="AlphaFoldDB" id="A0AAV6TFP6"/>
<keyword evidence="3" id="KW-1185">Reference proteome</keyword>